<proteinExistence type="predicted"/>
<sequence>DTGALYTKMTVKEIQALIPTFDLLRYLRGFMLNNVTEDEPVVIFASSYIQNVVNLIQHTDKRTLANYLIWRLVSNMVPELSE</sequence>
<dbReference type="EMBL" id="HACG01012817">
    <property type="protein sequence ID" value="CEK59682.1"/>
    <property type="molecule type" value="Transcribed_RNA"/>
</dbReference>
<dbReference type="GO" id="GO:0006508">
    <property type="term" value="P:proteolysis"/>
    <property type="evidence" value="ECO:0007669"/>
    <property type="project" value="InterPro"/>
</dbReference>
<gene>
    <name evidence="2" type="primary">ORF37104</name>
</gene>
<dbReference type="GO" id="GO:0004222">
    <property type="term" value="F:metalloendopeptidase activity"/>
    <property type="evidence" value="ECO:0007669"/>
    <property type="project" value="InterPro"/>
</dbReference>
<evidence type="ECO:0000259" key="1">
    <source>
        <dbReference type="Pfam" id="PF05649"/>
    </source>
</evidence>
<dbReference type="PROSITE" id="PS51885">
    <property type="entry name" value="NEPRILYSIN"/>
    <property type="match status" value="1"/>
</dbReference>
<accession>A0A0B6YU90</accession>
<dbReference type="AlphaFoldDB" id="A0A0B6YU90"/>
<protein>
    <recommendedName>
        <fullName evidence="1">Peptidase M13 N-terminal domain-containing protein</fullName>
    </recommendedName>
</protein>
<feature type="non-terminal residue" evidence="2">
    <location>
        <position position="82"/>
    </location>
</feature>
<reference evidence="2" key="1">
    <citation type="submission" date="2014-12" db="EMBL/GenBank/DDBJ databases">
        <title>Insight into the proteome of Arion vulgaris.</title>
        <authorList>
            <person name="Aradska J."/>
            <person name="Bulat T."/>
            <person name="Smidak R."/>
            <person name="Sarate P."/>
            <person name="Gangsoo J."/>
            <person name="Sialana F."/>
            <person name="Bilban M."/>
            <person name="Lubec G."/>
        </authorList>
    </citation>
    <scope>NUCLEOTIDE SEQUENCE</scope>
    <source>
        <tissue evidence="2">Skin</tissue>
    </source>
</reference>
<dbReference type="InterPro" id="IPR042089">
    <property type="entry name" value="Peptidase_M13_dom_2"/>
</dbReference>
<feature type="non-terminal residue" evidence="2">
    <location>
        <position position="1"/>
    </location>
</feature>
<evidence type="ECO:0000313" key="2">
    <source>
        <dbReference type="EMBL" id="CEK59682.1"/>
    </source>
</evidence>
<feature type="domain" description="Peptidase M13 N-terminal" evidence="1">
    <location>
        <begin position="2"/>
        <end position="82"/>
    </location>
</feature>
<organism evidence="2">
    <name type="scientific">Arion vulgaris</name>
    <dbReference type="NCBI Taxonomy" id="1028688"/>
    <lineage>
        <taxon>Eukaryota</taxon>
        <taxon>Metazoa</taxon>
        <taxon>Spiralia</taxon>
        <taxon>Lophotrochozoa</taxon>
        <taxon>Mollusca</taxon>
        <taxon>Gastropoda</taxon>
        <taxon>Heterobranchia</taxon>
        <taxon>Euthyneura</taxon>
        <taxon>Panpulmonata</taxon>
        <taxon>Eupulmonata</taxon>
        <taxon>Stylommatophora</taxon>
        <taxon>Helicina</taxon>
        <taxon>Arionoidea</taxon>
        <taxon>Arionidae</taxon>
        <taxon>Arion</taxon>
    </lineage>
</organism>
<dbReference type="SUPFAM" id="SSF55486">
    <property type="entry name" value="Metalloproteases ('zincins'), catalytic domain"/>
    <property type="match status" value="1"/>
</dbReference>
<dbReference type="Pfam" id="PF05649">
    <property type="entry name" value="Peptidase_M13_N"/>
    <property type="match status" value="1"/>
</dbReference>
<name>A0A0B6YU90_9EUPU</name>
<dbReference type="Gene3D" id="1.10.1380.10">
    <property type="entry name" value="Neutral endopeptidase , domain2"/>
    <property type="match status" value="1"/>
</dbReference>
<dbReference type="InterPro" id="IPR008753">
    <property type="entry name" value="Peptidase_M13_N"/>
</dbReference>
<dbReference type="InterPro" id="IPR000718">
    <property type="entry name" value="Peptidase_M13"/>
</dbReference>